<dbReference type="AlphaFoldDB" id="A0AA90NU07"/>
<dbReference type="HAMAP" id="MF_01345_B">
    <property type="entry name" value="Ribosomal_uS17_B"/>
    <property type="match status" value="1"/>
</dbReference>
<evidence type="ECO:0000313" key="7">
    <source>
        <dbReference type="EMBL" id="MDP0588228.1"/>
    </source>
</evidence>
<dbReference type="InterPro" id="IPR012340">
    <property type="entry name" value="NA-bd_OB-fold"/>
</dbReference>
<keyword evidence="4 6" id="KW-0689">Ribosomal protein</keyword>
<dbReference type="Pfam" id="PF00366">
    <property type="entry name" value="Ribosomal_S17"/>
    <property type="match status" value="1"/>
</dbReference>
<gene>
    <name evidence="6 7" type="primary">rpsQ</name>
    <name evidence="7" type="ORF">QS748_03095</name>
</gene>
<evidence type="ECO:0000256" key="5">
    <source>
        <dbReference type="ARBA" id="ARBA00023274"/>
    </source>
</evidence>
<keyword evidence="3 6" id="KW-0694">RNA-binding</keyword>
<reference evidence="7 8" key="1">
    <citation type="journal article" date="2023" name="bioRxiv">
        <title>An intranuclear bacterial parasite of deep-sea mussels expresses apoptosis inhibitors acquired from its host.</title>
        <authorList>
            <person name="Gonzalez Porras M.A."/>
            <person name="Assie A."/>
            <person name="Tietjen M."/>
            <person name="Violette M."/>
            <person name="Kleiner M."/>
            <person name="Gruber-Vodicka H."/>
            <person name="Dubilier N."/>
            <person name="Leisch N."/>
        </authorList>
    </citation>
    <scope>NUCLEOTIDE SEQUENCE [LARGE SCALE GENOMIC DNA]</scope>
    <source>
        <strain evidence="7">IAP13</strain>
    </source>
</reference>
<dbReference type="InterPro" id="IPR019984">
    <property type="entry name" value="Ribosomal_uS17_bact/chlr"/>
</dbReference>
<keyword evidence="2 6" id="KW-0699">rRNA-binding</keyword>
<keyword evidence="5 6" id="KW-0687">Ribonucleoprotein</keyword>
<comment type="similarity">
    <text evidence="1 6">Belongs to the universal ribosomal protein uS17 family.</text>
</comment>
<dbReference type="NCBIfam" id="NF004123">
    <property type="entry name" value="PRK05610.1"/>
    <property type="match status" value="1"/>
</dbReference>
<dbReference type="InterPro" id="IPR000266">
    <property type="entry name" value="Ribosomal_uS17"/>
</dbReference>
<dbReference type="NCBIfam" id="TIGR03635">
    <property type="entry name" value="uS17_bact"/>
    <property type="match status" value="1"/>
</dbReference>
<comment type="function">
    <text evidence="6">One of the primary rRNA binding proteins, it binds specifically to the 5'-end of 16S ribosomal RNA.</text>
</comment>
<dbReference type="EMBL" id="JASXSV010000003">
    <property type="protein sequence ID" value="MDP0588228.1"/>
    <property type="molecule type" value="Genomic_DNA"/>
</dbReference>
<dbReference type="Proteomes" id="UP001178148">
    <property type="component" value="Unassembled WGS sequence"/>
</dbReference>
<keyword evidence="8" id="KW-1185">Reference proteome</keyword>
<dbReference type="PANTHER" id="PTHR10744:SF1">
    <property type="entry name" value="SMALL RIBOSOMAL SUBUNIT PROTEIN US17M"/>
    <property type="match status" value="1"/>
</dbReference>
<comment type="subunit">
    <text evidence="6">Part of the 30S ribosomal subunit.</text>
</comment>
<evidence type="ECO:0000256" key="1">
    <source>
        <dbReference type="ARBA" id="ARBA00010254"/>
    </source>
</evidence>
<evidence type="ECO:0000256" key="4">
    <source>
        <dbReference type="ARBA" id="ARBA00022980"/>
    </source>
</evidence>
<comment type="caution">
    <text evidence="7">The sequence shown here is derived from an EMBL/GenBank/DDBJ whole genome shotgun (WGS) entry which is preliminary data.</text>
</comment>
<proteinExistence type="inferred from homology"/>
<evidence type="ECO:0000313" key="8">
    <source>
        <dbReference type="Proteomes" id="UP001178148"/>
    </source>
</evidence>
<dbReference type="CDD" id="cd00364">
    <property type="entry name" value="Ribosomal_uS17"/>
    <property type="match status" value="1"/>
</dbReference>
<name>A0AA90NU07_9GAMM</name>
<dbReference type="GO" id="GO:0019843">
    <property type="term" value="F:rRNA binding"/>
    <property type="evidence" value="ECO:0007669"/>
    <property type="project" value="UniProtKB-UniRule"/>
</dbReference>
<dbReference type="GO" id="GO:0006412">
    <property type="term" value="P:translation"/>
    <property type="evidence" value="ECO:0007669"/>
    <property type="project" value="UniProtKB-UniRule"/>
</dbReference>
<dbReference type="GO" id="GO:0022627">
    <property type="term" value="C:cytosolic small ribosomal subunit"/>
    <property type="evidence" value="ECO:0007669"/>
    <property type="project" value="UniProtKB-UniRule"/>
</dbReference>
<organism evidence="7 8">
    <name type="scientific">Candidatus Endonucleibacter bathymodioli</name>
    <dbReference type="NCBI Taxonomy" id="539814"/>
    <lineage>
        <taxon>Bacteria</taxon>
        <taxon>Pseudomonadati</taxon>
        <taxon>Pseudomonadota</taxon>
        <taxon>Gammaproteobacteria</taxon>
        <taxon>Oceanospirillales</taxon>
        <taxon>Endozoicomonadaceae</taxon>
        <taxon>Candidatus Endonucleibacter</taxon>
    </lineage>
</organism>
<accession>A0AA90NU07</accession>
<sequence>MVENKKVRTLTGKVVSDKMNKTVTVLIERRVTHPLYAKIVKRSTKLHAHDENNDCRTGDTVTIKATRPFSKSKAFELVSIDERASQI</sequence>
<dbReference type="SUPFAM" id="SSF50249">
    <property type="entry name" value="Nucleic acid-binding proteins"/>
    <property type="match status" value="1"/>
</dbReference>
<dbReference type="GO" id="GO:0003735">
    <property type="term" value="F:structural constituent of ribosome"/>
    <property type="evidence" value="ECO:0007669"/>
    <property type="project" value="UniProtKB-UniRule"/>
</dbReference>
<evidence type="ECO:0000256" key="2">
    <source>
        <dbReference type="ARBA" id="ARBA00022730"/>
    </source>
</evidence>
<dbReference type="Gene3D" id="2.40.50.140">
    <property type="entry name" value="Nucleic acid-binding proteins"/>
    <property type="match status" value="1"/>
</dbReference>
<evidence type="ECO:0000256" key="3">
    <source>
        <dbReference type="ARBA" id="ARBA00022884"/>
    </source>
</evidence>
<dbReference type="PRINTS" id="PR00973">
    <property type="entry name" value="RIBOSOMALS17"/>
</dbReference>
<dbReference type="PANTHER" id="PTHR10744">
    <property type="entry name" value="40S RIBOSOMAL PROTEIN S11 FAMILY MEMBER"/>
    <property type="match status" value="1"/>
</dbReference>
<evidence type="ECO:0000256" key="6">
    <source>
        <dbReference type="HAMAP-Rule" id="MF_01345"/>
    </source>
</evidence>
<protein>
    <recommendedName>
        <fullName evidence="6">Small ribosomal subunit protein uS17</fullName>
    </recommendedName>
</protein>